<evidence type="ECO:0000259" key="6">
    <source>
        <dbReference type="PROSITE" id="PS51755"/>
    </source>
</evidence>
<evidence type="ECO:0000256" key="5">
    <source>
        <dbReference type="PROSITE-ProRule" id="PRU01091"/>
    </source>
</evidence>
<evidence type="ECO:0000256" key="1">
    <source>
        <dbReference type="ARBA" id="ARBA00005820"/>
    </source>
</evidence>
<dbReference type="SUPFAM" id="SSF46894">
    <property type="entry name" value="C-terminal effector domain of the bipartite response regulators"/>
    <property type="match status" value="1"/>
</dbReference>
<feature type="domain" description="OmpR/PhoB-type" evidence="6">
    <location>
        <begin position="1"/>
        <end position="98"/>
    </location>
</feature>
<keyword evidence="3 5" id="KW-0238">DNA-binding</keyword>
<dbReference type="SUPFAM" id="SSF48452">
    <property type="entry name" value="TPR-like"/>
    <property type="match status" value="1"/>
</dbReference>
<keyword evidence="4" id="KW-0804">Transcription</keyword>
<gene>
    <name evidence="7" type="ORF">FED44_13010</name>
</gene>
<dbReference type="InterPro" id="IPR027417">
    <property type="entry name" value="P-loop_NTPase"/>
</dbReference>
<dbReference type="SMART" id="SM01043">
    <property type="entry name" value="BTAD"/>
    <property type="match status" value="1"/>
</dbReference>
<comment type="caution">
    <text evidence="7">The sequence shown here is derived from an EMBL/GenBank/DDBJ whole genome shotgun (WGS) entry which is preliminary data.</text>
</comment>
<dbReference type="PROSITE" id="PS51755">
    <property type="entry name" value="OMPR_PHOB"/>
    <property type="match status" value="1"/>
</dbReference>
<dbReference type="OrthoDB" id="134712at2"/>
<comment type="similarity">
    <text evidence="1">Belongs to the AfsR/DnrI/RedD regulatory family.</text>
</comment>
<dbReference type="GO" id="GO:0003677">
    <property type="term" value="F:DNA binding"/>
    <property type="evidence" value="ECO:0007669"/>
    <property type="project" value="UniProtKB-UniRule"/>
</dbReference>
<dbReference type="InterPro" id="IPR001867">
    <property type="entry name" value="OmpR/PhoB-type_DNA-bd"/>
</dbReference>
<dbReference type="InterPro" id="IPR036388">
    <property type="entry name" value="WH-like_DNA-bd_sf"/>
</dbReference>
<dbReference type="Gene3D" id="3.40.50.300">
    <property type="entry name" value="P-loop containing nucleotide triphosphate hydrolases"/>
    <property type="match status" value="1"/>
</dbReference>
<dbReference type="Gene3D" id="1.10.10.10">
    <property type="entry name" value="Winged helix-like DNA-binding domain superfamily/Winged helix DNA-binding domain"/>
    <property type="match status" value="1"/>
</dbReference>
<dbReference type="InterPro" id="IPR041664">
    <property type="entry name" value="AAA_16"/>
</dbReference>
<organism evidence="7 8">
    <name type="scientific">Microbispora triticiradicis</name>
    <dbReference type="NCBI Taxonomy" id="2200763"/>
    <lineage>
        <taxon>Bacteria</taxon>
        <taxon>Bacillati</taxon>
        <taxon>Actinomycetota</taxon>
        <taxon>Actinomycetes</taxon>
        <taxon>Streptosporangiales</taxon>
        <taxon>Streptosporangiaceae</taxon>
        <taxon>Microbispora</taxon>
    </lineage>
</organism>
<dbReference type="InterPro" id="IPR011990">
    <property type="entry name" value="TPR-like_helical_dom_sf"/>
</dbReference>
<protein>
    <submittedName>
        <fullName evidence="7">ATPase</fullName>
    </submittedName>
</protein>
<dbReference type="SUPFAM" id="SSF52540">
    <property type="entry name" value="P-loop containing nucleoside triphosphate hydrolases"/>
    <property type="match status" value="1"/>
</dbReference>
<evidence type="ECO:0000313" key="7">
    <source>
        <dbReference type="EMBL" id="TLP60786.1"/>
    </source>
</evidence>
<dbReference type="Pfam" id="PF13191">
    <property type="entry name" value="AAA_16"/>
    <property type="match status" value="1"/>
</dbReference>
<dbReference type="Proteomes" id="UP000309033">
    <property type="component" value="Unassembled WGS sequence"/>
</dbReference>
<dbReference type="InterPro" id="IPR005158">
    <property type="entry name" value="BTAD"/>
</dbReference>
<dbReference type="GO" id="GO:0006355">
    <property type="term" value="P:regulation of DNA-templated transcription"/>
    <property type="evidence" value="ECO:0007669"/>
    <property type="project" value="InterPro"/>
</dbReference>
<keyword evidence="8" id="KW-1185">Reference proteome</keyword>
<dbReference type="InterPro" id="IPR051677">
    <property type="entry name" value="AfsR-DnrI-RedD_regulator"/>
</dbReference>
<evidence type="ECO:0000313" key="8">
    <source>
        <dbReference type="Proteomes" id="UP000309033"/>
    </source>
</evidence>
<dbReference type="CDD" id="cd15831">
    <property type="entry name" value="BTAD"/>
    <property type="match status" value="1"/>
</dbReference>
<dbReference type="EMBL" id="VANP01000004">
    <property type="protein sequence ID" value="TLP60786.1"/>
    <property type="molecule type" value="Genomic_DNA"/>
</dbReference>
<dbReference type="Gene3D" id="1.25.40.10">
    <property type="entry name" value="Tetratricopeptide repeat domain"/>
    <property type="match status" value="1"/>
</dbReference>
<proteinExistence type="inferred from homology"/>
<evidence type="ECO:0000256" key="3">
    <source>
        <dbReference type="ARBA" id="ARBA00023125"/>
    </source>
</evidence>
<name>A0A5R8Z788_9ACTN</name>
<dbReference type="InterPro" id="IPR016032">
    <property type="entry name" value="Sig_transdc_resp-reg_C-effctor"/>
</dbReference>
<evidence type="ECO:0000256" key="4">
    <source>
        <dbReference type="ARBA" id="ARBA00023163"/>
    </source>
</evidence>
<dbReference type="GO" id="GO:0000160">
    <property type="term" value="P:phosphorelay signal transduction system"/>
    <property type="evidence" value="ECO:0007669"/>
    <property type="project" value="InterPro"/>
</dbReference>
<accession>A0A5R8Z788</accession>
<keyword evidence="2" id="KW-0805">Transcription regulation</keyword>
<dbReference type="PANTHER" id="PTHR35807:SF1">
    <property type="entry name" value="TRANSCRIPTIONAL REGULATOR REDD"/>
    <property type="match status" value="1"/>
</dbReference>
<evidence type="ECO:0000256" key="2">
    <source>
        <dbReference type="ARBA" id="ARBA00023015"/>
    </source>
</evidence>
<reference evidence="7" key="1">
    <citation type="submission" date="2019-05" db="EMBL/GenBank/DDBJ databases">
        <title>Isolation, diversity and antifungal activity of Actinobacteria from wheat.</title>
        <authorList>
            <person name="Yu B."/>
        </authorList>
    </citation>
    <scope>NUCLEOTIDE SEQUENCE [LARGE SCALE GENOMIC DNA]</scope>
    <source>
        <strain evidence="7">NEAU-HEGS1-5</strain>
    </source>
</reference>
<dbReference type="SMART" id="SM00862">
    <property type="entry name" value="Trans_reg_C"/>
    <property type="match status" value="1"/>
</dbReference>
<sequence length="1112" mass="117631">MVRLWVLGRFRAEVEGRPVDLGPPLQRAVIARLVCAGGHVVSTDRFIEDLWQGQPPPKALGALQVYVSNLRRLLEPGRAPRTPAGVLVTAPPGYLLQLDAGAVDAWRFPALVDAAADLLGRGEPGEALRATDEALSLWKGPAFAEFADQDWAVPEASRLEELRITAVEYRAEAGLALGRHAEIAPELERHVVANPLRENAVRLLALAYYRSGRQADALAALRRTRNLLAEELGVDPGPALKTLEADILAHSDTLGASVAAAALVVPARAAAGAPPAPAAPPPARMIGRTAELARLVSAAEQAARGFRVAWLGGDPGAGKSTLADALLRHAGDEGLRTAVGRCPETLGGVPPAWAWSEILRGLFAAHPPAPGVEARLAPLLREGFSGPGQFWLAQAVGDYLESVPGPLLLVLEDVHRADDATLEILRHLAARLARTPILVVLTLRPAEAGDDLVAARAALAVRTAENVTLQGLGEDDVRRLLADRSGVEVNAAVARTVAERTGGNPLFVAETARLLATEGASAARSLPPGVRDLIRRRVARLPATARTALRNAALMGRDADVDVLVAVQDADEETVLDGLEAGVLAGLLTEPGPGTVRFTHVLVRETLYEDIPRLRRTRLHARVLAALERLRPGDVGALGYHALAAATAATAREAARYARRAAEQASAVYAHREAATLLEGALDALDLARGGAAEPADDVRLDLLCRLVSAQASAGDVIRATATRGRALAVARRLGDLGALARAATALDAPMIWQNDPVLDVDVVEAIHACLPTATGELRCRLLAALAQEMGGHDEEVVDRASAEAVEIARGIGDPRLLCLALGARYWSLFVPGRRDELEPLGHELLEVSARAGLLGYQTVGHHALCMVALGRNDWATAEWHTGRAVEYSTSGQLGLVLATIAFLDALRLLVKGEFEQAESAYTILSDRMGEAGGANAAVFGSLARFAVRLACGRAHESVAELAAARDQIPGEVDEFYVSALLAAGRLEEARAAWPVDRPPTRWVYHTINMALRAGTAMALGAREVAGECHRLLLPFREEMIGLHTVAITLGPGGLVLGRLAEFLGDPAEAAGHYATAAGVAERLGSPHWREEALRALGTLRPNPPSGRQTTV</sequence>
<dbReference type="Pfam" id="PF03704">
    <property type="entry name" value="BTAD"/>
    <property type="match status" value="1"/>
</dbReference>
<dbReference type="AlphaFoldDB" id="A0A5R8Z788"/>
<feature type="DNA-binding region" description="OmpR/PhoB-type" evidence="5">
    <location>
        <begin position="1"/>
        <end position="98"/>
    </location>
</feature>
<dbReference type="PANTHER" id="PTHR35807">
    <property type="entry name" value="TRANSCRIPTIONAL REGULATOR REDD-RELATED"/>
    <property type="match status" value="1"/>
</dbReference>